<evidence type="ECO:0000256" key="6">
    <source>
        <dbReference type="ARBA" id="ARBA00022777"/>
    </source>
</evidence>
<dbReference type="Gene3D" id="3.30.565.10">
    <property type="entry name" value="Histidine kinase-like ATPase, C-terminal domain"/>
    <property type="match status" value="1"/>
</dbReference>
<evidence type="ECO:0000256" key="5">
    <source>
        <dbReference type="ARBA" id="ARBA00022741"/>
    </source>
</evidence>
<dbReference type="PANTHER" id="PTHR43065:SF10">
    <property type="entry name" value="PEROXIDE STRESS-ACTIVATED HISTIDINE KINASE MAK3"/>
    <property type="match status" value="1"/>
</dbReference>
<evidence type="ECO:0000256" key="8">
    <source>
        <dbReference type="ARBA" id="ARBA00023012"/>
    </source>
</evidence>
<dbReference type="CDD" id="cd00082">
    <property type="entry name" value="HisKA"/>
    <property type="match status" value="1"/>
</dbReference>
<dbReference type="InterPro" id="IPR005467">
    <property type="entry name" value="His_kinase_dom"/>
</dbReference>
<evidence type="ECO:0000313" key="12">
    <source>
        <dbReference type="EMBL" id="APW40955.1"/>
    </source>
</evidence>
<gene>
    <name evidence="12" type="ORF">RD110_25435</name>
</gene>
<evidence type="ECO:0000256" key="1">
    <source>
        <dbReference type="ARBA" id="ARBA00000085"/>
    </source>
</evidence>
<dbReference type="InterPro" id="IPR011006">
    <property type="entry name" value="CheY-like_superfamily"/>
</dbReference>
<dbReference type="InterPro" id="IPR001789">
    <property type="entry name" value="Sig_transdc_resp-reg_receiver"/>
</dbReference>
<evidence type="ECO:0000256" key="9">
    <source>
        <dbReference type="PROSITE-ProRule" id="PRU00169"/>
    </source>
</evidence>
<dbReference type="PANTHER" id="PTHR43065">
    <property type="entry name" value="SENSOR HISTIDINE KINASE"/>
    <property type="match status" value="1"/>
</dbReference>
<dbReference type="InterPro" id="IPR036097">
    <property type="entry name" value="HisK_dim/P_sf"/>
</dbReference>
<dbReference type="Proteomes" id="UP000186609">
    <property type="component" value="Chromosome"/>
</dbReference>
<protein>
    <recommendedName>
        <fullName evidence="2">histidine kinase</fullName>
        <ecNumber evidence="2">2.7.13.3</ecNumber>
    </recommendedName>
</protein>
<dbReference type="Pfam" id="PF02518">
    <property type="entry name" value="HATPase_c"/>
    <property type="match status" value="1"/>
</dbReference>
<evidence type="ECO:0000313" key="13">
    <source>
        <dbReference type="Proteomes" id="UP000186609"/>
    </source>
</evidence>
<dbReference type="PROSITE" id="PS50110">
    <property type="entry name" value="RESPONSE_REGULATORY"/>
    <property type="match status" value="1"/>
</dbReference>
<dbReference type="Pfam" id="PF00512">
    <property type="entry name" value="HisKA"/>
    <property type="match status" value="1"/>
</dbReference>
<dbReference type="Gene3D" id="3.40.50.2300">
    <property type="match status" value="1"/>
</dbReference>
<evidence type="ECO:0000259" key="10">
    <source>
        <dbReference type="PROSITE" id="PS50109"/>
    </source>
</evidence>
<dbReference type="SMART" id="SM00448">
    <property type="entry name" value="REC"/>
    <property type="match status" value="1"/>
</dbReference>
<dbReference type="InterPro" id="IPR003594">
    <property type="entry name" value="HATPase_dom"/>
</dbReference>
<dbReference type="InterPro" id="IPR036890">
    <property type="entry name" value="HATPase_C_sf"/>
</dbReference>
<evidence type="ECO:0000256" key="3">
    <source>
        <dbReference type="ARBA" id="ARBA00022553"/>
    </source>
</evidence>
<evidence type="ECO:0000259" key="11">
    <source>
        <dbReference type="PROSITE" id="PS50110"/>
    </source>
</evidence>
<evidence type="ECO:0000256" key="7">
    <source>
        <dbReference type="ARBA" id="ARBA00022840"/>
    </source>
</evidence>
<keyword evidence="4" id="KW-0808">Transferase</keyword>
<dbReference type="STRING" id="1842727.RD110_25435"/>
<sequence length="416" mass="45115">MAPLTAPPVPAAPPGPEATTCLYVDDEPQACKWFARMFANEFRILTAQGVDEALVLLREHPNEIAVLLTDYRMPQRSGMELLGIVQRDFRHLVRLLVTAYAEKEVAIAAINEGQVFRILEKPLDEQRTREALREALSLHALRATERAVHEQRVAAMRETLGFLAHELNTPLATVRGYMEALRHRHQPPAPDTAAGTVHFTEGTPGEVLAAIESAERRALYCQSLVATFVQSARDAYPGASVQRVTASSLVEALLDEYPFEDDEASWVSCRLGNDFVLPGRRDLLYLVLCTLTKNALYALRGQPRPSLRIELGRADGAGADGAAAMGRPWIRLADNGPGIAPEILSRLTLEPVTTKAGLAGDAHDGHGGNGMGLIFCRRVVQSIGGSIEIVSHAGQGAAVTLYFQPSNIANPGGNRV</sequence>
<dbReference type="CDD" id="cd17569">
    <property type="entry name" value="REC_HupR-like"/>
    <property type="match status" value="1"/>
</dbReference>
<reference evidence="12 13" key="1">
    <citation type="submission" date="2017-01" db="EMBL/GenBank/DDBJ databases">
        <authorList>
            <person name="Mah S.A."/>
            <person name="Swanson W.J."/>
            <person name="Moy G.W."/>
            <person name="Vacquier V.D."/>
        </authorList>
    </citation>
    <scope>NUCLEOTIDE SEQUENCE [LARGE SCALE GENOMIC DNA]</scope>
    <source>
        <strain evidence="12 13">DCY110</strain>
    </source>
</reference>
<dbReference type="GO" id="GO:0005524">
    <property type="term" value="F:ATP binding"/>
    <property type="evidence" value="ECO:0007669"/>
    <property type="project" value="UniProtKB-KW"/>
</dbReference>
<evidence type="ECO:0000256" key="2">
    <source>
        <dbReference type="ARBA" id="ARBA00012438"/>
    </source>
</evidence>
<proteinExistence type="predicted"/>
<dbReference type="SMART" id="SM00388">
    <property type="entry name" value="HisKA"/>
    <property type="match status" value="1"/>
</dbReference>
<dbReference type="InterPro" id="IPR004358">
    <property type="entry name" value="Sig_transdc_His_kin-like_C"/>
</dbReference>
<dbReference type="SUPFAM" id="SSF47384">
    <property type="entry name" value="Homodimeric domain of signal transducing histidine kinase"/>
    <property type="match status" value="1"/>
</dbReference>
<dbReference type="PROSITE" id="PS50109">
    <property type="entry name" value="HIS_KIN"/>
    <property type="match status" value="1"/>
</dbReference>
<evidence type="ECO:0000256" key="4">
    <source>
        <dbReference type="ARBA" id="ARBA00022679"/>
    </source>
</evidence>
<dbReference type="InterPro" id="IPR003661">
    <property type="entry name" value="HisK_dim/P_dom"/>
</dbReference>
<keyword evidence="6 12" id="KW-0418">Kinase</keyword>
<dbReference type="PRINTS" id="PR00344">
    <property type="entry name" value="BCTRLSENSOR"/>
</dbReference>
<dbReference type="EMBL" id="CP019236">
    <property type="protein sequence ID" value="APW40955.1"/>
    <property type="molecule type" value="Genomic_DNA"/>
</dbReference>
<keyword evidence="3 9" id="KW-0597">Phosphoprotein</keyword>
<organism evidence="12 13">
    <name type="scientific">Rhodoferax koreensis</name>
    <dbReference type="NCBI Taxonomy" id="1842727"/>
    <lineage>
        <taxon>Bacteria</taxon>
        <taxon>Pseudomonadati</taxon>
        <taxon>Pseudomonadota</taxon>
        <taxon>Betaproteobacteria</taxon>
        <taxon>Burkholderiales</taxon>
        <taxon>Comamonadaceae</taxon>
        <taxon>Rhodoferax</taxon>
    </lineage>
</organism>
<feature type="domain" description="Response regulatory" evidence="11">
    <location>
        <begin position="20"/>
        <end position="136"/>
    </location>
</feature>
<dbReference type="SMART" id="SM00387">
    <property type="entry name" value="HATPase_c"/>
    <property type="match status" value="1"/>
</dbReference>
<comment type="catalytic activity">
    <reaction evidence="1">
        <text>ATP + protein L-histidine = ADP + protein N-phospho-L-histidine.</text>
        <dbReference type="EC" id="2.7.13.3"/>
    </reaction>
</comment>
<dbReference type="SUPFAM" id="SSF52172">
    <property type="entry name" value="CheY-like"/>
    <property type="match status" value="1"/>
</dbReference>
<dbReference type="GO" id="GO:0000155">
    <property type="term" value="F:phosphorelay sensor kinase activity"/>
    <property type="evidence" value="ECO:0007669"/>
    <property type="project" value="InterPro"/>
</dbReference>
<dbReference type="EC" id="2.7.13.3" evidence="2"/>
<dbReference type="SUPFAM" id="SSF55874">
    <property type="entry name" value="ATPase domain of HSP90 chaperone/DNA topoisomerase II/histidine kinase"/>
    <property type="match status" value="1"/>
</dbReference>
<dbReference type="Pfam" id="PF00072">
    <property type="entry name" value="Response_reg"/>
    <property type="match status" value="1"/>
</dbReference>
<dbReference type="Gene3D" id="1.10.287.130">
    <property type="match status" value="1"/>
</dbReference>
<accession>A0A1P8K4L8</accession>
<dbReference type="AlphaFoldDB" id="A0A1P8K4L8"/>
<keyword evidence="7" id="KW-0067">ATP-binding</keyword>
<keyword evidence="13" id="KW-1185">Reference proteome</keyword>
<keyword evidence="8" id="KW-0902">Two-component regulatory system</keyword>
<feature type="modified residue" description="4-aspartylphosphate" evidence="9">
    <location>
        <position position="70"/>
    </location>
</feature>
<dbReference type="KEGG" id="rhy:RD110_25435"/>
<keyword evidence="5" id="KW-0547">Nucleotide-binding</keyword>
<feature type="domain" description="Histidine kinase" evidence="10">
    <location>
        <begin position="162"/>
        <end position="407"/>
    </location>
</feature>
<name>A0A1P8K4L8_9BURK</name>